<dbReference type="AlphaFoldDB" id="A0A6A6N7N4"/>
<dbReference type="PANTHER" id="PTHR31170:SF21">
    <property type="match status" value="1"/>
</dbReference>
<evidence type="ECO:0000313" key="3">
    <source>
        <dbReference type="Proteomes" id="UP000467840"/>
    </source>
</evidence>
<dbReference type="EMBL" id="JAAGAX010000002">
    <property type="protein sequence ID" value="KAF2321660.1"/>
    <property type="molecule type" value="Genomic_DNA"/>
</dbReference>
<dbReference type="InterPro" id="IPR004158">
    <property type="entry name" value="DUF247_pln"/>
</dbReference>
<protein>
    <submittedName>
        <fullName evidence="2">Uncharacterized protein</fullName>
    </submittedName>
</protein>
<dbReference type="PANTHER" id="PTHR31170">
    <property type="entry name" value="BNAC04G53230D PROTEIN"/>
    <property type="match status" value="1"/>
</dbReference>
<name>A0A6A6N7N4_HEVBR</name>
<dbReference type="Proteomes" id="UP000467840">
    <property type="component" value="Chromosome 11"/>
</dbReference>
<organism evidence="2 3">
    <name type="scientific">Hevea brasiliensis</name>
    <name type="common">Para rubber tree</name>
    <name type="synonym">Siphonia brasiliensis</name>
    <dbReference type="NCBI Taxonomy" id="3981"/>
    <lineage>
        <taxon>Eukaryota</taxon>
        <taxon>Viridiplantae</taxon>
        <taxon>Streptophyta</taxon>
        <taxon>Embryophyta</taxon>
        <taxon>Tracheophyta</taxon>
        <taxon>Spermatophyta</taxon>
        <taxon>Magnoliopsida</taxon>
        <taxon>eudicotyledons</taxon>
        <taxon>Gunneridae</taxon>
        <taxon>Pentapetalae</taxon>
        <taxon>rosids</taxon>
        <taxon>fabids</taxon>
        <taxon>Malpighiales</taxon>
        <taxon>Euphorbiaceae</taxon>
        <taxon>Crotonoideae</taxon>
        <taxon>Micrandreae</taxon>
        <taxon>Hevea</taxon>
    </lineage>
</organism>
<proteinExistence type="predicted"/>
<dbReference type="Pfam" id="PF03140">
    <property type="entry name" value="DUF247"/>
    <property type="match status" value="1"/>
</dbReference>
<gene>
    <name evidence="2" type="ORF">GH714_000945</name>
</gene>
<feature type="region of interest" description="Disordered" evidence="1">
    <location>
        <begin position="1"/>
        <end position="31"/>
    </location>
</feature>
<feature type="compositionally biased region" description="Basic and acidic residues" evidence="1">
    <location>
        <begin position="16"/>
        <end position="26"/>
    </location>
</feature>
<keyword evidence="3" id="KW-1185">Reference proteome</keyword>
<evidence type="ECO:0000313" key="2">
    <source>
        <dbReference type="EMBL" id="KAF2321660.1"/>
    </source>
</evidence>
<comment type="caution">
    <text evidence="2">The sequence shown here is derived from an EMBL/GenBank/DDBJ whole genome shotgun (WGS) entry which is preliminary data.</text>
</comment>
<evidence type="ECO:0000256" key="1">
    <source>
        <dbReference type="SAM" id="MobiDB-lite"/>
    </source>
</evidence>
<feature type="region of interest" description="Disordered" evidence="1">
    <location>
        <begin position="55"/>
        <end position="109"/>
    </location>
</feature>
<reference evidence="2 3" key="1">
    <citation type="journal article" date="2020" name="Mol. Plant">
        <title>The Chromosome-Based Rubber Tree Genome Provides New Insights into Spurge Genome Evolution and Rubber Biosynthesis.</title>
        <authorList>
            <person name="Liu J."/>
            <person name="Shi C."/>
            <person name="Shi C.C."/>
            <person name="Li W."/>
            <person name="Zhang Q.J."/>
            <person name="Zhang Y."/>
            <person name="Li K."/>
            <person name="Lu H.F."/>
            <person name="Shi C."/>
            <person name="Zhu S.T."/>
            <person name="Xiao Z.Y."/>
            <person name="Nan H."/>
            <person name="Yue Y."/>
            <person name="Zhu X.G."/>
            <person name="Wu Y."/>
            <person name="Hong X.N."/>
            <person name="Fan G.Y."/>
            <person name="Tong Y."/>
            <person name="Zhang D."/>
            <person name="Mao C.L."/>
            <person name="Liu Y.L."/>
            <person name="Hao S.J."/>
            <person name="Liu W.Q."/>
            <person name="Lv M.Q."/>
            <person name="Zhang H.B."/>
            <person name="Liu Y."/>
            <person name="Hu-Tang G.R."/>
            <person name="Wang J.P."/>
            <person name="Wang J.H."/>
            <person name="Sun Y.H."/>
            <person name="Ni S.B."/>
            <person name="Chen W.B."/>
            <person name="Zhang X.C."/>
            <person name="Jiao Y.N."/>
            <person name="Eichler E.E."/>
            <person name="Li G.H."/>
            <person name="Liu X."/>
            <person name="Gao L.Z."/>
        </authorList>
    </citation>
    <scope>NUCLEOTIDE SEQUENCE [LARGE SCALE GENOMIC DNA]</scope>
    <source>
        <strain evidence="3">cv. GT1</strain>
        <tissue evidence="2">Leaf</tissue>
    </source>
</reference>
<sequence length="220" mass="24581">MTTFHLVREAQGGDQSRVHDAAKSNEDQETTPQYWKHLRIPPAGKIKPLSIEGLTRPPVQSNQTPGFNCGAAPVTRINPHSPEVMAQSPPPPTHSNPNPGTRDTPNLSIISSKNEDKKWSDSMENGTKALPKLLCITAGRSSCSIFRLPQSLVEIHPKAFQPKVVSIGPYHHGREHLQMIQEHKWQYLNAILARTLRYGVGYDDFCKAIANEEEIRECYS</sequence>
<accession>A0A6A6N7N4</accession>